<dbReference type="PANTHER" id="PTHR30222:SF12">
    <property type="entry name" value="NORSPERMIDINE SENSOR"/>
    <property type="match status" value="1"/>
</dbReference>
<dbReference type="InterPro" id="IPR006059">
    <property type="entry name" value="SBP"/>
</dbReference>
<keyword evidence="3" id="KW-0732">Signal</keyword>
<evidence type="ECO:0000256" key="3">
    <source>
        <dbReference type="ARBA" id="ARBA00022729"/>
    </source>
</evidence>
<dbReference type="RefSeq" id="WP_081677844.1">
    <property type="nucleotide sequence ID" value="NZ_AUHT01000011.1"/>
</dbReference>
<dbReference type="GO" id="GO:0015846">
    <property type="term" value="P:polyamine transport"/>
    <property type="evidence" value="ECO:0007669"/>
    <property type="project" value="InterPro"/>
</dbReference>
<evidence type="ECO:0000256" key="2">
    <source>
        <dbReference type="ARBA" id="ARBA00022448"/>
    </source>
</evidence>
<dbReference type="SUPFAM" id="SSF53850">
    <property type="entry name" value="Periplasmic binding protein-like II"/>
    <property type="match status" value="1"/>
</dbReference>
<dbReference type="CDD" id="cd13659">
    <property type="entry name" value="PBP2_PotF"/>
    <property type="match status" value="1"/>
</dbReference>
<dbReference type="Pfam" id="PF13416">
    <property type="entry name" value="SBP_bac_8"/>
    <property type="match status" value="1"/>
</dbReference>
<evidence type="ECO:0000256" key="1">
    <source>
        <dbReference type="ARBA" id="ARBA00004418"/>
    </source>
</evidence>
<proteinExistence type="inferred from homology"/>
<dbReference type="PIRSF" id="PIRSF019574">
    <property type="entry name" value="Periplasmic_polyamine_BP"/>
    <property type="match status" value="1"/>
</dbReference>
<dbReference type="eggNOG" id="COG0687">
    <property type="taxonomic scope" value="Bacteria"/>
</dbReference>
<dbReference type="PRINTS" id="PR00909">
    <property type="entry name" value="SPERMDNBNDNG"/>
</dbReference>
<keyword evidence="2 5" id="KW-0813">Transport</keyword>
<dbReference type="STRING" id="1385515.GCA_000423325_02254"/>
<comment type="subcellular location">
    <subcellularLocation>
        <location evidence="1 5">Periplasm</location>
    </subcellularLocation>
</comment>
<reference evidence="7 8" key="1">
    <citation type="submission" date="2013-08" db="EMBL/GenBank/DDBJ databases">
        <title>Genomic analysis of Lysobacter defluvii.</title>
        <authorList>
            <person name="Wang Q."/>
            <person name="Wang G."/>
        </authorList>
    </citation>
    <scope>NUCLEOTIDE SEQUENCE [LARGE SCALE GENOMIC DNA]</scope>
    <source>
        <strain evidence="7 8">IMMIB APB-9</strain>
    </source>
</reference>
<name>A0A0A0MBW8_9GAMM</name>
<dbReference type="Proteomes" id="UP000030003">
    <property type="component" value="Unassembled WGS sequence"/>
</dbReference>
<evidence type="ECO:0000313" key="7">
    <source>
        <dbReference type="EMBL" id="KGO99296.1"/>
    </source>
</evidence>
<evidence type="ECO:0000256" key="4">
    <source>
        <dbReference type="ARBA" id="ARBA00022764"/>
    </source>
</evidence>
<comment type="similarity">
    <text evidence="5">Belongs to the bacterial solute-binding protein PotD/PotF family.</text>
</comment>
<protein>
    <recommendedName>
        <fullName evidence="5">Putrescine-binding periplasmic protein</fullName>
    </recommendedName>
</protein>
<evidence type="ECO:0000313" key="8">
    <source>
        <dbReference type="Proteomes" id="UP000030003"/>
    </source>
</evidence>
<dbReference type="Gene3D" id="3.40.190.10">
    <property type="entry name" value="Periplasmic binding protein-like II"/>
    <property type="match status" value="2"/>
</dbReference>
<dbReference type="EMBL" id="AVBH01000023">
    <property type="protein sequence ID" value="KGO99296.1"/>
    <property type="molecule type" value="Genomic_DNA"/>
</dbReference>
<dbReference type="PANTHER" id="PTHR30222">
    <property type="entry name" value="SPERMIDINE/PUTRESCINE-BINDING PERIPLASMIC PROTEIN"/>
    <property type="match status" value="1"/>
</dbReference>
<dbReference type="GO" id="GO:0019808">
    <property type="term" value="F:polyamine binding"/>
    <property type="evidence" value="ECO:0007669"/>
    <property type="project" value="InterPro"/>
</dbReference>
<dbReference type="PROSITE" id="PS51257">
    <property type="entry name" value="PROKAR_LIPOPROTEIN"/>
    <property type="match status" value="1"/>
</dbReference>
<organism evidence="7 8">
    <name type="scientific">Lysobacter defluvii IMMIB APB-9 = DSM 18482</name>
    <dbReference type="NCBI Taxonomy" id="1385515"/>
    <lineage>
        <taxon>Bacteria</taxon>
        <taxon>Pseudomonadati</taxon>
        <taxon>Pseudomonadota</taxon>
        <taxon>Gammaproteobacteria</taxon>
        <taxon>Lysobacterales</taxon>
        <taxon>Lysobacteraceae</taxon>
        <taxon>Novilysobacter</taxon>
    </lineage>
</organism>
<gene>
    <name evidence="7" type="ORF">N791_09675</name>
</gene>
<dbReference type="InterPro" id="IPR001188">
    <property type="entry name" value="Sperm_putr-bd"/>
</dbReference>
<accession>A0A0A0MBW8</accession>
<evidence type="ECO:0000256" key="5">
    <source>
        <dbReference type="PIRNR" id="PIRNR019574"/>
    </source>
</evidence>
<keyword evidence="8" id="KW-1185">Reference proteome</keyword>
<dbReference type="GO" id="GO:0042597">
    <property type="term" value="C:periplasmic space"/>
    <property type="evidence" value="ECO:0007669"/>
    <property type="project" value="UniProtKB-SubCell"/>
</dbReference>
<comment type="function">
    <text evidence="5">Required for the activity of the bacterial periplasmic transport system of putrescine.</text>
</comment>
<dbReference type="AlphaFoldDB" id="A0A0A0MBW8"/>
<feature type="binding site" evidence="6">
    <location>
        <begin position="184"/>
        <end position="187"/>
    </location>
    <ligand>
        <name>spermidine</name>
        <dbReference type="ChEBI" id="CHEBI:57834"/>
    </ligand>
</feature>
<evidence type="ECO:0000256" key="6">
    <source>
        <dbReference type="PIRSR" id="PIRSR019574-1"/>
    </source>
</evidence>
<keyword evidence="4 5" id="KW-0574">Periplasm</keyword>
<comment type="caution">
    <text evidence="7">The sequence shown here is derived from an EMBL/GenBank/DDBJ whole genome shotgun (WGS) entry which is preliminary data.</text>
</comment>
<sequence length="376" mass="40227">MSLRLAPLACALLLAACGGGSGDSAGGDGGQVVNVYNWSDYVAEDTIDGFEQSTGIDVNYDVYSENETLEAKLTAGGAGYDVVFPSARPFAQRQIATGLYMPLDKTKLPNLQHLDPDIMEGLADIDPGNRYVVPYMWGTTGLGVNVAQVRAALGPDAPLDSWDLLFDPANAERLASCGITVLDDDQEAFGAALIWLGRDPNAGSPDEIEAVRQAYAAIRPYIRTFNNAEYKDALANGDACLVMGYSGDIGQARDVAAEAAENTGNPAPDIRYVIPKEGAIRWMDVIAIPADARNPDAAHAFINYLMEPEVIAGITDYVAYANANTAADALIDPEIAADEGVYPPEEVRARLVDPVSLPDDVQRQRVRAWTQIKSGR</sequence>